<evidence type="ECO:0000256" key="1">
    <source>
        <dbReference type="SAM" id="MobiDB-lite"/>
    </source>
</evidence>
<evidence type="ECO:0000256" key="2">
    <source>
        <dbReference type="SAM" id="Phobius"/>
    </source>
</evidence>
<dbReference type="AlphaFoldDB" id="A0A433UAB6"/>
<feature type="compositionally biased region" description="Basic and acidic residues" evidence="1">
    <location>
        <begin position="281"/>
        <end position="295"/>
    </location>
</feature>
<comment type="caution">
    <text evidence="3">The sequence shown here is derived from an EMBL/GenBank/DDBJ whole genome shotgun (WGS) entry which is preliminary data.</text>
</comment>
<evidence type="ECO:0000313" key="4">
    <source>
        <dbReference type="Proteomes" id="UP000271974"/>
    </source>
</evidence>
<dbReference type="EMBL" id="RQTK01000025">
    <property type="protein sequence ID" value="RUS90753.1"/>
    <property type="molecule type" value="Genomic_DNA"/>
</dbReference>
<feature type="region of interest" description="Disordered" evidence="1">
    <location>
        <begin position="257"/>
        <end position="302"/>
    </location>
</feature>
<name>A0A433UAB6_ELYCH</name>
<dbReference type="OrthoDB" id="10672065at2759"/>
<gene>
    <name evidence="3" type="ORF">EGW08_001464</name>
</gene>
<feature type="non-terminal residue" evidence="3">
    <location>
        <position position="403"/>
    </location>
</feature>
<dbReference type="Proteomes" id="UP000271974">
    <property type="component" value="Unassembled WGS sequence"/>
</dbReference>
<feature type="compositionally biased region" description="Basic and acidic residues" evidence="1">
    <location>
        <begin position="216"/>
        <end position="233"/>
    </location>
</feature>
<accession>A0A433UAB6</accession>
<protein>
    <submittedName>
        <fullName evidence="3">Uncharacterized protein</fullName>
    </submittedName>
</protein>
<keyword evidence="2" id="KW-0472">Membrane</keyword>
<evidence type="ECO:0000313" key="3">
    <source>
        <dbReference type="EMBL" id="RUS90753.1"/>
    </source>
</evidence>
<keyword evidence="2" id="KW-0812">Transmembrane</keyword>
<organism evidence="3 4">
    <name type="scientific">Elysia chlorotica</name>
    <name type="common">Eastern emerald elysia</name>
    <name type="synonym">Sea slug</name>
    <dbReference type="NCBI Taxonomy" id="188477"/>
    <lineage>
        <taxon>Eukaryota</taxon>
        <taxon>Metazoa</taxon>
        <taxon>Spiralia</taxon>
        <taxon>Lophotrochozoa</taxon>
        <taxon>Mollusca</taxon>
        <taxon>Gastropoda</taxon>
        <taxon>Heterobranchia</taxon>
        <taxon>Euthyneura</taxon>
        <taxon>Panpulmonata</taxon>
        <taxon>Sacoglossa</taxon>
        <taxon>Placobranchoidea</taxon>
        <taxon>Plakobranchidae</taxon>
        <taxon>Elysia</taxon>
    </lineage>
</organism>
<feature type="transmembrane region" description="Helical" evidence="2">
    <location>
        <begin position="12"/>
        <end position="32"/>
    </location>
</feature>
<keyword evidence="2" id="KW-1133">Transmembrane helix</keyword>
<sequence length="403" mass="44769">MGGAAVAGELVAGLVLIVLAVLVLLVAMLLWGRNYQNNHVMRNKRQSVKEGETFAMKMLTNYEEMEDTETGYYRYSDPIDHRSTVTTASQVALDKAHVAVHPQEPPSLGAQINNMSSGAATGAANLTSPTAKPGASRHLAELAVGRRRRQDEDAVSDVYEEYSCVMVDNEEEEEEEKHQRAEALRIMMEENRPNHGSTAQKTSRLPPPVVIRVHRKESDHKKPQNIPERKSPRSDQSPLGDQYVYLYNQGIECDPLMSRPLMHPNDSQIDLDGSLNESGPDDQKGHVEKHEHDKCTGVSESSLPEECPIYANQASLTAGDYDFDSVDNATNSMETILDILPEKTAEKVEVYVHDSNKAMPDSPLFKHIGYANIAEEELLVPTNIPNLEMSVWTSGLENYGLNF</sequence>
<feature type="region of interest" description="Disordered" evidence="1">
    <location>
        <begin position="214"/>
        <end position="240"/>
    </location>
</feature>
<keyword evidence="4" id="KW-1185">Reference proteome</keyword>
<reference evidence="3 4" key="1">
    <citation type="submission" date="2019-01" db="EMBL/GenBank/DDBJ databases">
        <title>A draft genome assembly of the solar-powered sea slug Elysia chlorotica.</title>
        <authorList>
            <person name="Cai H."/>
            <person name="Li Q."/>
            <person name="Fang X."/>
            <person name="Li J."/>
            <person name="Curtis N.E."/>
            <person name="Altenburger A."/>
            <person name="Shibata T."/>
            <person name="Feng M."/>
            <person name="Maeda T."/>
            <person name="Schwartz J.A."/>
            <person name="Shigenobu S."/>
            <person name="Lundholm N."/>
            <person name="Nishiyama T."/>
            <person name="Yang H."/>
            <person name="Hasebe M."/>
            <person name="Li S."/>
            <person name="Pierce S.K."/>
            <person name="Wang J."/>
        </authorList>
    </citation>
    <scope>NUCLEOTIDE SEQUENCE [LARGE SCALE GENOMIC DNA]</scope>
    <source>
        <strain evidence="3">EC2010</strain>
        <tissue evidence="3">Whole organism of an adult</tissue>
    </source>
</reference>
<proteinExistence type="predicted"/>